<comment type="caution">
    <text evidence="1">The sequence shown here is derived from an EMBL/GenBank/DDBJ whole genome shotgun (WGS) entry which is preliminary data.</text>
</comment>
<name>A0ABS4ER84_9HYPH</name>
<dbReference type="EMBL" id="JAGGJV010000007">
    <property type="protein sequence ID" value="MBP1860460.1"/>
    <property type="molecule type" value="Genomic_DNA"/>
</dbReference>
<dbReference type="RefSeq" id="WP_209854457.1">
    <property type="nucleotide sequence ID" value="NZ_JAGGJV010000007.1"/>
</dbReference>
<proteinExistence type="predicted"/>
<protein>
    <recommendedName>
        <fullName evidence="3">DUF3563 domain-containing protein</fullName>
    </recommendedName>
</protein>
<accession>A0ABS4ER84</accession>
<dbReference type="Proteomes" id="UP000823786">
    <property type="component" value="Unassembled WGS sequence"/>
</dbReference>
<evidence type="ECO:0008006" key="3">
    <source>
        <dbReference type="Google" id="ProtNLM"/>
    </source>
</evidence>
<evidence type="ECO:0000313" key="1">
    <source>
        <dbReference type="EMBL" id="MBP1860460.1"/>
    </source>
</evidence>
<gene>
    <name evidence="1" type="ORF">J2Z75_003981</name>
</gene>
<sequence length="65" mass="7681">MSFLRHFERLQTMRDQLEAKLDLDDAGILGGSGMDYRARRDLRARISEISEEIFALEQRSRFFQS</sequence>
<evidence type="ECO:0000313" key="2">
    <source>
        <dbReference type="Proteomes" id="UP000823786"/>
    </source>
</evidence>
<reference evidence="1 2" key="1">
    <citation type="submission" date="2021-03" db="EMBL/GenBank/DDBJ databases">
        <title>Genomic Encyclopedia of Type Strains, Phase IV (KMG-IV): sequencing the most valuable type-strain genomes for metagenomic binning, comparative biology and taxonomic classification.</title>
        <authorList>
            <person name="Goeker M."/>
        </authorList>
    </citation>
    <scope>NUCLEOTIDE SEQUENCE [LARGE SCALE GENOMIC DNA]</scope>
    <source>
        <strain evidence="1 2">DSM 26427</strain>
    </source>
</reference>
<keyword evidence="2" id="KW-1185">Reference proteome</keyword>
<organism evidence="1 2">
    <name type="scientific">Rhizobium herbae</name>
    <dbReference type="NCBI Taxonomy" id="508661"/>
    <lineage>
        <taxon>Bacteria</taxon>
        <taxon>Pseudomonadati</taxon>
        <taxon>Pseudomonadota</taxon>
        <taxon>Alphaproteobacteria</taxon>
        <taxon>Hyphomicrobiales</taxon>
        <taxon>Rhizobiaceae</taxon>
        <taxon>Rhizobium/Agrobacterium group</taxon>
        <taxon>Rhizobium</taxon>
    </lineage>
</organism>